<keyword evidence="2" id="KW-1185">Reference proteome</keyword>
<accession>A0AAN9RA96</accession>
<sequence length="74" mass="7871">MLHKPPSLKLLTCFSEETKSLTPLLPALGARGPAFGIIARNSSDLVEVRTLNFAGCLRSPKGDEDFSLLASASL</sequence>
<protein>
    <submittedName>
        <fullName evidence="1">Uncharacterized protein</fullName>
    </submittedName>
</protein>
<dbReference type="AlphaFoldDB" id="A0AAN9RA96"/>
<name>A0AAN9RA96_PHACN</name>
<organism evidence="1 2">
    <name type="scientific">Phaseolus coccineus</name>
    <name type="common">Scarlet runner bean</name>
    <name type="synonym">Phaseolus multiflorus</name>
    <dbReference type="NCBI Taxonomy" id="3886"/>
    <lineage>
        <taxon>Eukaryota</taxon>
        <taxon>Viridiplantae</taxon>
        <taxon>Streptophyta</taxon>
        <taxon>Embryophyta</taxon>
        <taxon>Tracheophyta</taxon>
        <taxon>Spermatophyta</taxon>
        <taxon>Magnoliopsida</taxon>
        <taxon>eudicotyledons</taxon>
        <taxon>Gunneridae</taxon>
        <taxon>Pentapetalae</taxon>
        <taxon>rosids</taxon>
        <taxon>fabids</taxon>
        <taxon>Fabales</taxon>
        <taxon>Fabaceae</taxon>
        <taxon>Papilionoideae</taxon>
        <taxon>50 kb inversion clade</taxon>
        <taxon>NPAAA clade</taxon>
        <taxon>indigoferoid/millettioid clade</taxon>
        <taxon>Phaseoleae</taxon>
        <taxon>Phaseolus</taxon>
    </lineage>
</organism>
<reference evidence="1 2" key="1">
    <citation type="submission" date="2024-01" db="EMBL/GenBank/DDBJ databases">
        <title>The genomes of 5 underutilized Papilionoideae crops provide insights into root nodulation and disease resistanc.</title>
        <authorList>
            <person name="Jiang F."/>
        </authorList>
    </citation>
    <scope>NUCLEOTIDE SEQUENCE [LARGE SCALE GENOMIC DNA]</scope>
    <source>
        <strain evidence="1">JINMINGXINNONG_FW02</strain>
        <tissue evidence="1">Leaves</tissue>
    </source>
</reference>
<evidence type="ECO:0000313" key="1">
    <source>
        <dbReference type="EMBL" id="KAK7368195.1"/>
    </source>
</evidence>
<comment type="caution">
    <text evidence="1">The sequence shown here is derived from an EMBL/GenBank/DDBJ whole genome shotgun (WGS) entry which is preliminary data.</text>
</comment>
<dbReference type="EMBL" id="JAYMYR010000004">
    <property type="protein sequence ID" value="KAK7368195.1"/>
    <property type="molecule type" value="Genomic_DNA"/>
</dbReference>
<gene>
    <name evidence="1" type="ORF">VNO80_10219</name>
</gene>
<evidence type="ECO:0000313" key="2">
    <source>
        <dbReference type="Proteomes" id="UP001374584"/>
    </source>
</evidence>
<dbReference type="Proteomes" id="UP001374584">
    <property type="component" value="Unassembled WGS sequence"/>
</dbReference>
<proteinExistence type="predicted"/>